<evidence type="ECO:0000313" key="3">
    <source>
        <dbReference type="Proteomes" id="UP000316181"/>
    </source>
</evidence>
<dbReference type="AlphaFoldDB" id="A0A542SPI4"/>
<dbReference type="RefSeq" id="WP_142111852.1">
    <property type="nucleotide sequence ID" value="NZ_BAAATB010000002.1"/>
</dbReference>
<dbReference type="EMBL" id="VFNV01000001">
    <property type="protein sequence ID" value="TQK76530.1"/>
    <property type="molecule type" value="Genomic_DNA"/>
</dbReference>
<comment type="caution">
    <text evidence="2">The sequence shown here is derived from an EMBL/GenBank/DDBJ whole genome shotgun (WGS) entry which is preliminary data.</text>
</comment>
<reference evidence="2 3" key="1">
    <citation type="submission" date="2019-06" db="EMBL/GenBank/DDBJ databases">
        <title>Sequencing the genomes of 1000 actinobacteria strains.</title>
        <authorList>
            <person name="Klenk H.-P."/>
        </authorList>
    </citation>
    <scope>NUCLEOTIDE SEQUENCE [LARGE SCALE GENOMIC DNA]</scope>
    <source>
        <strain evidence="2 3">DSM 10596</strain>
    </source>
</reference>
<protein>
    <recommendedName>
        <fullName evidence="4">Peptidase inhibitor family I36</fullName>
    </recommendedName>
</protein>
<evidence type="ECO:0000313" key="2">
    <source>
        <dbReference type="EMBL" id="TQK76530.1"/>
    </source>
</evidence>
<accession>A0A542SPI4</accession>
<dbReference type="Proteomes" id="UP000316181">
    <property type="component" value="Unassembled WGS sequence"/>
</dbReference>
<keyword evidence="3" id="KW-1185">Reference proteome</keyword>
<name>A0A542SPI4_9MICO</name>
<dbReference type="OrthoDB" id="9880022at2"/>
<organism evidence="2 3">
    <name type="scientific">Rarobacter incanus</name>
    <dbReference type="NCBI Taxonomy" id="153494"/>
    <lineage>
        <taxon>Bacteria</taxon>
        <taxon>Bacillati</taxon>
        <taxon>Actinomycetota</taxon>
        <taxon>Actinomycetes</taxon>
        <taxon>Micrococcales</taxon>
        <taxon>Rarobacteraceae</taxon>
        <taxon>Rarobacter</taxon>
    </lineage>
</organism>
<evidence type="ECO:0000256" key="1">
    <source>
        <dbReference type="SAM" id="SignalP"/>
    </source>
</evidence>
<gene>
    <name evidence="2" type="ORF">FB389_1209</name>
</gene>
<sequence>MQRRTRLATLLAALVMMGAVLGGAPAQATQTINELYCGTAGIYGQFQAWNNNSTHKAGTQHTTGPTCPPYKVRIKYETSGGGQTWMTWKSSGPTGLSVVQTSTGNYTIVQAQHSVPKNGATYTVNTY</sequence>
<proteinExistence type="predicted"/>
<feature type="signal peptide" evidence="1">
    <location>
        <begin position="1"/>
        <end position="28"/>
    </location>
</feature>
<evidence type="ECO:0008006" key="4">
    <source>
        <dbReference type="Google" id="ProtNLM"/>
    </source>
</evidence>
<feature type="chain" id="PRO_5022212561" description="Peptidase inhibitor family I36" evidence="1">
    <location>
        <begin position="29"/>
        <end position="127"/>
    </location>
</feature>
<keyword evidence="1" id="KW-0732">Signal</keyword>